<reference evidence="1 2" key="1">
    <citation type="submission" date="2020-02" db="EMBL/GenBank/DDBJ databases">
        <title>Draft genome sequence of Lactococcus sp. Hs20B0-1.</title>
        <authorList>
            <person name="Noda S."/>
            <person name="Yuki M."/>
            <person name="Ohkuma M."/>
        </authorList>
    </citation>
    <scope>NUCLEOTIDE SEQUENCE [LARGE SCALE GENOMIC DNA]</scope>
    <source>
        <strain evidence="1 2">Hs20B0-1</strain>
    </source>
</reference>
<evidence type="ECO:0000313" key="1">
    <source>
        <dbReference type="EMBL" id="GFH40271.1"/>
    </source>
</evidence>
<dbReference type="EMBL" id="BLLH01000002">
    <property type="protein sequence ID" value="GFH40271.1"/>
    <property type="molecule type" value="Genomic_DNA"/>
</dbReference>
<dbReference type="AlphaFoldDB" id="A0A6A0B6Z9"/>
<gene>
    <name evidence="1" type="ORF">Hs20B_06690</name>
</gene>
<proteinExistence type="predicted"/>
<protein>
    <submittedName>
        <fullName evidence="1">Uncharacterized protein</fullName>
    </submittedName>
</protein>
<organism evidence="1 2">
    <name type="scientific">Pseudolactococcus insecticola</name>
    <dbReference type="NCBI Taxonomy" id="2709158"/>
    <lineage>
        <taxon>Bacteria</taxon>
        <taxon>Bacillati</taxon>
        <taxon>Bacillota</taxon>
        <taxon>Bacilli</taxon>
        <taxon>Lactobacillales</taxon>
        <taxon>Streptococcaceae</taxon>
        <taxon>Pseudolactococcus</taxon>
    </lineage>
</organism>
<keyword evidence="2" id="KW-1185">Reference proteome</keyword>
<dbReference type="RefSeq" id="WP_172355632.1">
    <property type="nucleotide sequence ID" value="NZ_BLLH01000002.1"/>
</dbReference>
<evidence type="ECO:0000313" key="2">
    <source>
        <dbReference type="Proteomes" id="UP000475928"/>
    </source>
</evidence>
<dbReference type="Proteomes" id="UP000475928">
    <property type="component" value="Unassembled WGS sequence"/>
</dbReference>
<name>A0A6A0B6Z9_9LACT</name>
<comment type="caution">
    <text evidence="1">The sequence shown here is derived from an EMBL/GenBank/DDBJ whole genome shotgun (WGS) entry which is preliminary data.</text>
</comment>
<sequence length="149" mass="16718">MTKSLRGQFRDLERNLTKEMNKTVKSVNRKMARNPIKLPVESKLAEDGVTVQHIDNSVHISGDVTHSQIGGTGHFQINVNESNIEGILTEIKEFSKSLNEYEKETLTNVLEELQDNGEVSSNMGKSFLERHPLISMGWGQQLNGAQQLV</sequence>
<accession>A0A6A0B6Z9</accession>